<dbReference type="GO" id="GO:0016787">
    <property type="term" value="F:hydrolase activity"/>
    <property type="evidence" value="ECO:0007669"/>
    <property type="project" value="UniProtKB-KW"/>
</dbReference>
<dbReference type="InterPro" id="IPR012338">
    <property type="entry name" value="Beta-lactam/transpept-like"/>
</dbReference>
<dbReference type="EMBL" id="HG326253">
    <property type="protein sequence ID" value="CDG15342.1"/>
    <property type="molecule type" value="Genomic_DNA"/>
</dbReference>
<sequence>MRPPSPYPPPARGGGHHQVFGRRPMTLAAAADAAFALVDEAIDAGRIPGAVLGLVTRDGDRAIRFGGQAALVPQLVPLAEDTLFDLASLTKVILTATEVLRLVEQGRVDLSDPLALHLPDLRQYQPEHWVRQVTIRQLLSHRSGLPAVEPLYTWGSDAETLKALVLQKDWTAGADGYSDVNYVLLGILVERLRDKPLRDLLPPGDFAVSPGPARAAATERCTWRGRVMRGEVHDENAFALGGLAGHAGLFGSAAAVLDFAQRFLAEEVLRPATVAEMLRAEGHPHGLGWQVRHEGWSGGSLCSPDTIGHTGFTGTAMWIDLERGHAWTLLTNRVHPSRHVETGIQALRRGVSNTVSAGWPF</sequence>
<proteinExistence type="predicted"/>
<dbReference type="Gene3D" id="3.40.710.10">
    <property type="entry name" value="DD-peptidase/beta-lactamase superfamily"/>
    <property type="match status" value="1"/>
</dbReference>
<dbReference type="Pfam" id="PF00144">
    <property type="entry name" value="Beta-lactamase"/>
    <property type="match status" value="1"/>
</dbReference>
<evidence type="ECO:0000256" key="1">
    <source>
        <dbReference type="ARBA" id="ARBA00022801"/>
    </source>
</evidence>
<dbReference type="InterPro" id="IPR001466">
    <property type="entry name" value="Beta-lactam-related"/>
</dbReference>
<organism evidence="3">
    <name type="scientific">Inquilinus limosus</name>
    <dbReference type="NCBI Taxonomy" id="171674"/>
    <lineage>
        <taxon>Bacteria</taxon>
        <taxon>Pseudomonadati</taxon>
        <taxon>Pseudomonadota</taxon>
        <taxon>Alphaproteobacteria</taxon>
        <taxon>Rhodospirillales</taxon>
        <taxon>Rhodospirillaceae</taxon>
        <taxon>Inquilinus</taxon>
    </lineage>
</organism>
<feature type="domain" description="Beta-lactamase-related" evidence="2">
    <location>
        <begin position="36"/>
        <end position="340"/>
    </location>
</feature>
<dbReference type="InterPro" id="IPR050789">
    <property type="entry name" value="Diverse_Enzym_Activities"/>
</dbReference>
<evidence type="ECO:0000313" key="3">
    <source>
        <dbReference type="EMBL" id="CDG15342.1"/>
    </source>
</evidence>
<reference evidence="3" key="2">
    <citation type="journal article" date="2014" name="J. Antimicrob. Chemother.">
        <title>INQ-1, a chromosome-encoded AmpC ?-lactamase from Inquilinus limosus.</title>
        <authorList>
            <person name="Pino M."/>
            <person name="Power P."/>
            <person name="Gutkind G."/>
            <person name="Di Conza J.A."/>
        </authorList>
    </citation>
    <scope>NUCLEOTIDE SEQUENCE</scope>
    <source>
        <strain evidence="3">MP06</strain>
    </source>
</reference>
<dbReference type="PANTHER" id="PTHR43283:SF11">
    <property type="entry name" value="BETA-LACTAMASE-RELATED DOMAIN-CONTAINING PROTEIN"/>
    <property type="match status" value="1"/>
</dbReference>
<evidence type="ECO:0000259" key="2">
    <source>
        <dbReference type="Pfam" id="PF00144"/>
    </source>
</evidence>
<accession>S6FBT5</accession>
<dbReference type="SUPFAM" id="SSF56601">
    <property type="entry name" value="beta-lactamase/transpeptidase-like"/>
    <property type="match status" value="1"/>
</dbReference>
<gene>
    <name evidence="3" type="primary">blaINQ-1</name>
</gene>
<reference evidence="3" key="1">
    <citation type="submission" date="2013-06" db="EMBL/GenBank/DDBJ databases">
        <authorList>
            <person name="Di Conza J."/>
        </authorList>
    </citation>
    <scope>NUCLEOTIDE SEQUENCE</scope>
    <source>
        <strain evidence="3">MP06</strain>
    </source>
</reference>
<keyword evidence="1" id="KW-0378">Hydrolase</keyword>
<name>S6FBT5_9PROT</name>
<dbReference type="PANTHER" id="PTHR43283">
    <property type="entry name" value="BETA-LACTAMASE-RELATED"/>
    <property type="match status" value="1"/>
</dbReference>
<dbReference type="AlphaFoldDB" id="S6FBT5"/>
<protein>
    <submittedName>
        <fullName evidence="3">Class C beta-lacatamase</fullName>
    </submittedName>
</protein>